<gene>
    <name evidence="12" type="ORF">BRM3_12370</name>
</gene>
<feature type="domain" description="ACT" evidence="11">
    <location>
        <begin position="312"/>
        <end position="380"/>
    </location>
</feature>
<dbReference type="InterPro" id="IPR036291">
    <property type="entry name" value="NAD(P)-bd_dom_sf"/>
</dbReference>
<dbReference type="EMBL" id="CP107020">
    <property type="protein sequence ID" value="UYG16392.1"/>
    <property type="molecule type" value="Genomic_DNA"/>
</dbReference>
<evidence type="ECO:0000259" key="11">
    <source>
        <dbReference type="PROSITE" id="PS51671"/>
    </source>
</evidence>
<name>A0ABY6FZS4_9MICO</name>
<dbReference type="PANTHER" id="PTHR21363:SF0">
    <property type="entry name" value="PREPHENATE DEHYDROGENASE [NADP(+)]"/>
    <property type="match status" value="1"/>
</dbReference>
<dbReference type="PROSITE" id="PS51176">
    <property type="entry name" value="PDH_ADH"/>
    <property type="match status" value="1"/>
</dbReference>
<evidence type="ECO:0000256" key="1">
    <source>
        <dbReference type="ARBA" id="ARBA00005067"/>
    </source>
</evidence>
<dbReference type="InterPro" id="IPR003099">
    <property type="entry name" value="Prephen_DH"/>
</dbReference>
<keyword evidence="6 12" id="KW-0560">Oxidoreductase</keyword>
<evidence type="ECO:0000256" key="9">
    <source>
        <dbReference type="ARBA" id="ARBA00049260"/>
    </source>
</evidence>
<evidence type="ECO:0000259" key="10">
    <source>
        <dbReference type="PROSITE" id="PS51176"/>
    </source>
</evidence>
<comment type="catalytic activity">
    <reaction evidence="9">
        <text>prephenate + NAD(+) = 3-(4-hydroxyphenyl)pyruvate + CO2 + NADH</text>
        <dbReference type="Rhea" id="RHEA:13869"/>
        <dbReference type="ChEBI" id="CHEBI:16526"/>
        <dbReference type="ChEBI" id="CHEBI:29934"/>
        <dbReference type="ChEBI" id="CHEBI:36242"/>
        <dbReference type="ChEBI" id="CHEBI:57540"/>
        <dbReference type="ChEBI" id="CHEBI:57945"/>
        <dbReference type="EC" id="1.3.1.12"/>
    </reaction>
</comment>
<dbReference type="RefSeq" id="WP_263593605.1">
    <property type="nucleotide sequence ID" value="NZ_CP107020.1"/>
</dbReference>
<dbReference type="Pfam" id="PF02153">
    <property type="entry name" value="PDH_N"/>
    <property type="match status" value="1"/>
</dbReference>
<protein>
    <recommendedName>
        <fullName evidence="4">Prephenate dehydrogenase</fullName>
        <ecNumber evidence="3">1.3.1.12</ecNumber>
    </recommendedName>
</protein>
<dbReference type="PANTHER" id="PTHR21363">
    <property type="entry name" value="PREPHENATE DEHYDROGENASE"/>
    <property type="match status" value="1"/>
</dbReference>
<dbReference type="Pfam" id="PF20463">
    <property type="entry name" value="PDH_C"/>
    <property type="match status" value="1"/>
</dbReference>
<dbReference type="InterPro" id="IPR046826">
    <property type="entry name" value="PDH_N"/>
</dbReference>
<evidence type="ECO:0000256" key="7">
    <source>
        <dbReference type="ARBA" id="ARBA00023027"/>
    </source>
</evidence>
<evidence type="ECO:0000256" key="3">
    <source>
        <dbReference type="ARBA" id="ARBA00012068"/>
    </source>
</evidence>
<dbReference type="Gene3D" id="3.40.50.720">
    <property type="entry name" value="NAD(P)-binding Rossmann-like Domain"/>
    <property type="match status" value="1"/>
</dbReference>
<evidence type="ECO:0000313" key="12">
    <source>
        <dbReference type="EMBL" id="UYG16392.1"/>
    </source>
</evidence>
<keyword evidence="8" id="KW-0028">Amino-acid biosynthesis</keyword>
<keyword evidence="13" id="KW-1185">Reference proteome</keyword>
<comment type="pathway">
    <text evidence="1">Amino-acid biosynthesis; L-tyrosine biosynthesis; (4-hydroxyphenyl)pyruvate from prephenate (NAD(+) route): step 1/1.</text>
</comment>
<dbReference type="SUPFAM" id="SSF55021">
    <property type="entry name" value="ACT-like"/>
    <property type="match status" value="1"/>
</dbReference>
<proteinExistence type="inferred from homology"/>
<dbReference type="NCBIfam" id="NF005111">
    <property type="entry name" value="PRK06545.2-3"/>
    <property type="match status" value="1"/>
</dbReference>
<accession>A0ABY6FZS4</accession>
<evidence type="ECO:0000313" key="13">
    <source>
        <dbReference type="Proteomes" id="UP001164305"/>
    </source>
</evidence>
<dbReference type="Proteomes" id="UP001164305">
    <property type="component" value="Chromosome"/>
</dbReference>
<comment type="similarity">
    <text evidence="2">Belongs to the prephenate/arogenate dehydrogenase family.</text>
</comment>
<keyword evidence="7" id="KW-0520">NAD</keyword>
<dbReference type="PROSITE" id="PS51671">
    <property type="entry name" value="ACT"/>
    <property type="match status" value="1"/>
</dbReference>
<keyword evidence="5" id="KW-0827">Tyrosine biosynthesis</keyword>
<dbReference type="InterPro" id="IPR046825">
    <property type="entry name" value="PDH_C"/>
</dbReference>
<dbReference type="Pfam" id="PF01842">
    <property type="entry name" value="ACT"/>
    <property type="match status" value="1"/>
</dbReference>
<dbReference type="InterPro" id="IPR002912">
    <property type="entry name" value="ACT_dom"/>
</dbReference>
<dbReference type="EC" id="1.3.1.12" evidence="3"/>
<dbReference type="InterPro" id="IPR045865">
    <property type="entry name" value="ACT-like_dom_sf"/>
</dbReference>
<dbReference type="GO" id="GO:0008977">
    <property type="term" value="F:prephenate dehydrogenase (NAD+) activity"/>
    <property type="evidence" value="ECO:0007669"/>
    <property type="project" value="UniProtKB-EC"/>
</dbReference>
<reference evidence="12" key="1">
    <citation type="submission" date="2022-10" db="EMBL/GenBank/DDBJ databases">
        <title>Whole-Genome Sequencing of Brachybacterium huguangmaarense BRM-3, Isolated from Betula schmidtii.</title>
        <authorList>
            <person name="Haam D."/>
        </authorList>
    </citation>
    <scope>NUCLEOTIDE SEQUENCE</scope>
    <source>
        <strain evidence="12">BRM-3</strain>
    </source>
</reference>
<evidence type="ECO:0000256" key="5">
    <source>
        <dbReference type="ARBA" id="ARBA00022498"/>
    </source>
</evidence>
<dbReference type="InterPro" id="IPR050812">
    <property type="entry name" value="Preph/Arog_dehydrog"/>
</dbReference>
<feature type="domain" description="Prephenate/arogenate dehydrogenase" evidence="10">
    <location>
        <begin position="13"/>
        <end position="302"/>
    </location>
</feature>
<evidence type="ECO:0000256" key="8">
    <source>
        <dbReference type="ARBA" id="ARBA00023141"/>
    </source>
</evidence>
<evidence type="ECO:0000256" key="2">
    <source>
        <dbReference type="ARBA" id="ARBA00007964"/>
    </source>
</evidence>
<keyword evidence="8" id="KW-0057">Aromatic amino acid biosynthesis</keyword>
<dbReference type="InterPro" id="IPR008927">
    <property type="entry name" value="6-PGluconate_DH-like_C_sf"/>
</dbReference>
<evidence type="ECO:0000256" key="4">
    <source>
        <dbReference type="ARBA" id="ARBA00016891"/>
    </source>
</evidence>
<evidence type="ECO:0000256" key="6">
    <source>
        <dbReference type="ARBA" id="ARBA00023002"/>
    </source>
</evidence>
<dbReference type="SUPFAM" id="SSF48179">
    <property type="entry name" value="6-phosphogluconate dehydrogenase C-terminal domain-like"/>
    <property type="match status" value="1"/>
</dbReference>
<dbReference type="SUPFAM" id="SSF51735">
    <property type="entry name" value="NAD(P)-binding Rossmann-fold domains"/>
    <property type="match status" value="1"/>
</dbReference>
<organism evidence="12 13">
    <name type="scientific">Brachybacterium huguangmaarense</name>
    <dbReference type="NCBI Taxonomy" id="1652028"/>
    <lineage>
        <taxon>Bacteria</taxon>
        <taxon>Bacillati</taxon>
        <taxon>Actinomycetota</taxon>
        <taxon>Actinomycetes</taxon>
        <taxon>Micrococcales</taxon>
        <taxon>Dermabacteraceae</taxon>
        <taxon>Brachybacterium</taxon>
    </lineage>
</organism>
<dbReference type="Gene3D" id="1.10.3660.10">
    <property type="entry name" value="6-phosphogluconate dehydrogenase C-terminal like domain"/>
    <property type="match status" value="1"/>
</dbReference>
<sequence>MTAAGASASLVPSPVRIIGTGLIGGSLGLALSGAGVDVQLEDVSPGTESLAIEMGAGHRPGPEDPDPALVLVAAPPDVAAALVVRALSRWPTATVADVASVKSIVLAGVRAVVDDGALAEDDLARYVGAHPMAGREVSGVIAARGDIFQARPFVVVPHPTSRAASVAVVRALALEIGSVPLVLDAADHDRSVAHVSHVPQVVASLLGASLVDAPERSLELAGPGLRDTSRIAASDPRLWVEILSANARAVGPILSELRDRLDGVLGALDSMTGDPDPRRGSRRAIAALIADGNQGVQRIPGKHGGATDHFATVTVLVPDRPGELGRLFTEMGEAGINLEDLTLEHTFGKKVGMAHVSVTSGSEGLLTDALTERGWSVAQG</sequence>